<reference evidence="2" key="1">
    <citation type="journal article" date="2022" name="Int. J. Syst. Evol. Microbiol.">
        <title>Granulimonas faecalis gen. nov., sp. nov., and Leptogranulimonas caecicola gen. nov., sp. nov., novel lactate-producing Atopobiaceae bacteria isolated from mouse intestines, and an emended description of the family Atopobiaceae.</title>
        <authorList>
            <person name="Morinaga K."/>
            <person name="Kusada H."/>
            <person name="Sakamoto S."/>
            <person name="Murakami T."/>
            <person name="Toyoda A."/>
            <person name="Mori H."/>
            <person name="Meng X.Y."/>
            <person name="Takashino M."/>
            <person name="Murotomi K."/>
            <person name="Tamaki H."/>
        </authorList>
    </citation>
    <scope>NUCLEOTIDE SEQUENCE</scope>
    <source>
        <strain evidence="2">OPF53</strain>
    </source>
</reference>
<feature type="region of interest" description="Disordered" evidence="1">
    <location>
        <begin position="1"/>
        <end position="43"/>
    </location>
</feature>
<dbReference type="EMBL" id="BQKC01000001">
    <property type="protein sequence ID" value="GJM56068.1"/>
    <property type="molecule type" value="Genomic_DNA"/>
</dbReference>
<evidence type="ECO:0000313" key="2">
    <source>
        <dbReference type="EMBL" id="GJM56068.1"/>
    </source>
</evidence>
<comment type="caution">
    <text evidence="2">The sequence shown here is derived from an EMBL/GenBank/DDBJ whole genome shotgun (WGS) entry which is preliminary data.</text>
</comment>
<dbReference type="AlphaFoldDB" id="A0AAV5B6E8"/>
<evidence type="ECO:0000313" key="3">
    <source>
        <dbReference type="Proteomes" id="UP001055025"/>
    </source>
</evidence>
<feature type="compositionally biased region" description="Polar residues" evidence="1">
    <location>
        <begin position="1"/>
        <end position="10"/>
    </location>
</feature>
<accession>A0AAV5B6E8</accession>
<proteinExistence type="predicted"/>
<name>A0AAV5B6E8_9ACTN</name>
<protein>
    <submittedName>
        <fullName evidence="2">Uncharacterized protein</fullName>
    </submittedName>
</protein>
<feature type="region of interest" description="Disordered" evidence="1">
    <location>
        <begin position="103"/>
        <end position="123"/>
    </location>
</feature>
<evidence type="ECO:0000256" key="1">
    <source>
        <dbReference type="SAM" id="MobiDB-lite"/>
    </source>
</evidence>
<sequence>MSSLVPSALSQMRARSGISGDRGAVPESGWGRMVSSPPKGNWEWAPEIAISGRPAEGKRPKIAVFLSPKWRETAIAGRLWGRTRPVIAISGSAMTAQSLFLGEGLAPNGASSPPHPRLPPESD</sequence>
<keyword evidence="3" id="KW-1185">Reference proteome</keyword>
<organism evidence="2 3">
    <name type="scientific">Granulimonas faecalis</name>
    <dbReference type="NCBI Taxonomy" id="2894155"/>
    <lineage>
        <taxon>Bacteria</taxon>
        <taxon>Bacillati</taxon>
        <taxon>Actinomycetota</taxon>
        <taxon>Coriobacteriia</taxon>
        <taxon>Coriobacteriales</taxon>
        <taxon>Kribbibacteriaceae</taxon>
        <taxon>Granulimonas</taxon>
    </lineage>
</organism>
<gene>
    <name evidence="2" type="ORF">ATOP_17230</name>
</gene>
<dbReference type="Proteomes" id="UP001055025">
    <property type="component" value="Unassembled WGS sequence"/>
</dbReference>